<evidence type="ECO:0000313" key="3">
    <source>
        <dbReference type="Proteomes" id="UP001138894"/>
    </source>
</evidence>
<name>A0A9X1F9Y3_9FLAO</name>
<sequence length="143" mass="17180">MDYKIKYTNEAIAELNKGFLWYRSKELELGQRFKNAFYKIRTELKDNPKIFKEIGNNHRRAVLGSSFPFTIHYLVNEKTKTVKIIGVFHQGRDIDLVKEQLKLRKIHELKNEKGQRLNQLKKIHQRQELEKDKGKERDRGLER</sequence>
<protein>
    <submittedName>
        <fullName evidence="2">Type II toxin-antitoxin system RelE/ParE family toxin</fullName>
    </submittedName>
</protein>
<reference evidence="2" key="1">
    <citation type="submission" date="2021-04" db="EMBL/GenBank/DDBJ databases">
        <authorList>
            <person name="Pira H."/>
            <person name="Risdian C."/>
            <person name="Wink J."/>
        </authorList>
    </citation>
    <scope>NUCLEOTIDE SEQUENCE</scope>
    <source>
        <strain evidence="2">WHY3</strain>
    </source>
</reference>
<evidence type="ECO:0000313" key="2">
    <source>
        <dbReference type="EMBL" id="MBV7270169.1"/>
    </source>
</evidence>
<comment type="caution">
    <text evidence="2">The sequence shown here is derived from an EMBL/GenBank/DDBJ whole genome shotgun (WGS) entry which is preliminary data.</text>
</comment>
<organism evidence="2 3">
    <name type="scientific">Winogradskyella luteola</name>
    <dbReference type="NCBI Taxonomy" id="2828330"/>
    <lineage>
        <taxon>Bacteria</taxon>
        <taxon>Pseudomonadati</taxon>
        <taxon>Bacteroidota</taxon>
        <taxon>Flavobacteriia</taxon>
        <taxon>Flavobacteriales</taxon>
        <taxon>Flavobacteriaceae</taxon>
        <taxon>Winogradskyella</taxon>
    </lineage>
</organism>
<accession>A0A9X1F9Y3</accession>
<evidence type="ECO:0000256" key="1">
    <source>
        <dbReference type="SAM" id="MobiDB-lite"/>
    </source>
</evidence>
<feature type="region of interest" description="Disordered" evidence="1">
    <location>
        <begin position="120"/>
        <end position="143"/>
    </location>
</feature>
<proteinExistence type="predicted"/>
<dbReference type="AlphaFoldDB" id="A0A9X1F9Y3"/>
<dbReference type="Proteomes" id="UP001138894">
    <property type="component" value="Unassembled WGS sequence"/>
</dbReference>
<gene>
    <name evidence="2" type="ORF">KCG49_13315</name>
</gene>
<dbReference type="EMBL" id="JAGSPD010000011">
    <property type="protein sequence ID" value="MBV7270169.1"/>
    <property type="molecule type" value="Genomic_DNA"/>
</dbReference>
<feature type="compositionally biased region" description="Basic and acidic residues" evidence="1">
    <location>
        <begin position="125"/>
        <end position="143"/>
    </location>
</feature>
<keyword evidence="3" id="KW-1185">Reference proteome</keyword>
<dbReference type="RefSeq" id="WP_218547171.1">
    <property type="nucleotide sequence ID" value="NZ_JAGSPD010000011.1"/>
</dbReference>